<dbReference type="EMBL" id="CP155447">
    <property type="protein sequence ID" value="XBH04221.1"/>
    <property type="molecule type" value="Genomic_DNA"/>
</dbReference>
<evidence type="ECO:0000256" key="1">
    <source>
        <dbReference type="ARBA" id="ARBA00004897"/>
    </source>
</evidence>
<dbReference type="InterPro" id="IPR011612">
    <property type="entry name" value="Urease_alpha_N_dom"/>
</dbReference>
<dbReference type="Gene3D" id="2.30.40.10">
    <property type="entry name" value="Urease, subunit C, domain 1"/>
    <property type="match status" value="1"/>
</dbReference>
<dbReference type="GO" id="GO:0043419">
    <property type="term" value="P:urea catabolic process"/>
    <property type="evidence" value="ECO:0007669"/>
    <property type="project" value="UniProtKB-UniRule"/>
</dbReference>
<comment type="similarity">
    <text evidence="5 12">Belongs to the metallo-dependent hydrolases superfamily. Urease alpha subunit family.</text>
</comment>
<evidence type="ECO:0000256" key="5">
    <source>
        <dbReference type="HAMAP-Rule" id="MF_01953"/>
    </source>
</evidence>
<dbReference type="EC" id="3.5.1.5" evidence="5 6"/>
<comment type="pathway">
    <text evidence="1 5">Nitrogen metabolism; urea degradation; CO(2) and NH(3) from urea (urease route): step 1/1.</text>
</comment>
<feature type="modified residue" description="N6-carboxylysine" evidence="5 7">
    <location>
        <position position="223"/>
    </location>
</feature>
<feature type="binding site" evidence="5 8">
    <location>
        <position position="142"/>
    </location>
    <ligand>
        <name>Ni(2+)</name>
        <dbReference type="ChEBI" id="CHEBI:49786"/>
        <label>1</label>
    </ligand>
</feature>
<evidence type="ECO:0000256" key="2">
    <source>
        <dbReference type="ARBA" id="ARBA00022596"/>
    </source>
</evidence>
<dbReference type="Pfam" id="PF00449">
    <property type="entry name" value="Urease_alpha"/>
    <property type="match status" value="1"/>
</dbReference>
<dbReference type="PROSITE" id="PS51368">
    <property type="entry name" value="UREASE_3"/>
    <property type="match status" value="1"/>
</dbReference>
<dbReference type="InterPro" id="IPR017951">
    <property type="entry name" value="Urease_asu_c"/>
</dbReference>
<comment type="subunit">
    <text evidence="5">Heterotrimer of UreA (gamma), UreB (beta) and UreC (alpha) subunits. Three heterotrimers associate to form the active enzyme.</text>
</comment>
<comment type="subcellular location">
    <subcellularLocation>
        <location evidence="5 10">Cytoplasm</location>
    </subcellularLocation>
</comment>
<protein>
    <recommendedName>
        <fullName evidence="5 6">Urease subunit alpha</fullName>
        <ecNumber evidence="5 6">3.5.1.5</ecNumber>
    </recommendedName>
    <alternativeName>
        <fullName evidence="5">Urea amidohydrolase subunit alpha</fullName>
    </alternativeName>
</protein>
<keyword evidence="2 5" id="KW-0533">Nickel</keyword>
<evidence type="ECO:0000256" key="6">
    <source>
        <dbReference type="NCBIfam" id="TIGR01792"/>
    </source>
</evidence>
<dbReference type="HAMAP" id="MF_01953">
    <property type="entry name" value="Urease_alpha"/>
    <property type="match status" value="1"/>
</dbReference>
<organism evidence="14">
    <name type="scientific">Singulisphaera sp. Ch08</name>
    <dbReference type="NCBI Taxonomy" id="3120278"/>
    <lineage>
        <taxon>Bacteria</taxon>
        <taxon>Pseudomonadati</taxon>
        <taxon>Planctomycetota</taxon>
        <taxon>Planctomycetia</taxon>
        <taxon>Isosphaerales</taxon>
        <taxon>Isosphaeraceae</taxon>
        <taxon>Singulisphaera</taxon>
    </lineage>
</organism>
<dbReference type="PRINTS" id="PR01752">
    <property type="entry name" value="UREASE"/>
</dbReference>
<proteinExistence type="inferred from homology"/>
<keyword evidence="3 5" id="KW-0479">Metal-binding</keyword>
<dbReference type="Pfam" id="PF01979">
    <property type="entry name" value="Amidohydro_1"/>
    <property type="match status" value="1"/>
</dbReference>
<dbReference type="GO" id="GO:0009039">
    <property type="term" value="F:urease activity"/>
    <property type="evidence" value="ECO:0007669"/>
    <property type="project" value="UniProtKB-UniRule"/>
</dbReference>
<evidence type="ECO:0000256" key="3">
    <source>
        <dbReference type="ARBA" id="ARBA00022723"/>
    </source>
</evidence>
<dbReference type="SUPFAM" id="SSF51556">
    <property type="entry name" value="Metallo-dependent hydrolases"/>
    <property type="match status" value="1"/>
</dbReference>
<evidence type="ECO:0000256" key="9">
    <source>
        <dbReference type="PIRSR" id="PIRSR611612-52"/>
    </source>
</evidence>
<keyword evidence="5 10" id="KW-0963">Cytoplasm</keyword>
<dbReference type="InterPro" id="IPR006680">
    <property type="entry name" value="Amidohydro-rel"/>
</dbReference>
<evidence type="ECO:0000256" key="4">
    <source>
        <dbReference type="ARBA" id="ARBA00022801"/>
    </source>
</evidence>
<dbReference type="PANTHER" id="PTHR43440:SF1">
    <property type="entry name" value="UREASE"/>
    <property type="match status" value="1"/>
</dbReference>
<feature type="binding site" description="via carbamate group" evidence="5 8">
    <location>
        <position position="223"/>
    </location>
    <ligand>
        <name>Ni(2+)</name>
        <dbReference type="ChEBI" id="CHEBI:49786"/>
        <label>2</label>
    </ligand>
</feature>
<dbReference type="InterPro" id="IPR032466">
    <property type="entry name" value="Metal_Hydrolase"/>
</dbReference>
<dbReference type="RefSeq" id="WP_406696973.1">
    <property type="nucleotide sequence ID" value="NZ_CP155447.1"/>
</dbReference>
<sequence>MSVRLSRQSYAGKYGPTVGDRIRLADSELIIEIEHDYVDYGEESIFGGGKSIRDGQDQCPVIDPMGPEHCDLVITNAVIIDHWGIVKGDIGIRGGRIVAVGKSGNPLTQRGIDPRLVIGPGTEIIAGEGRIVTAGGIDTHIHFICPQQIETAVASGVTTLIGGGTGSATGTWATTCTPGPWNIMRMLQAFEGLPVNVGLLGKGNSSLPKPLHDQIEAGACGLKLHEDWGTTPAVIDTSLTVADKYDIQIAIHTDTLNESGFIDDSIAAMKGRAIHSFHTEGAGGGHAPDIIKIAGLPFVLPSSTNPTRPFTVNTIDEHLDMLMVCHHLSRNIPEDVAFAESRIRAETIGAEDVFHDRGIISMMSSDSQAMGRIGEAIVRCWQTAHKMKVQVGALSSDSARNDNERVKRYVAKYTINPALTHGIAQHVGSIESGKLADLVLYKPEYFGVKPELVLKGGLLVSAQMGDPNASIATPQPVYPRPQFAAFGRALSKSCLTFVSQAAVDNGAAERYGLQREIAAVQGCRTVGKKDMIRNEATPEIRVDADTYQVWVDGEKVGSEPIDVLPMAQRYFLF</sequence>
<dbReference type="PROSITE" id="PS00145">
    <property type="entry name" value="UREASE_2"/>
    <property type="match status" value="1"/>
</dbReference>
<dbReference type="InterPro" id="IPR029754">
    <property type="entry name" value="Urease_Ni-bd"/>
</dbReference>
<feature type="binding site" evidence="5 10">
    <location>
        <position position="225"/>
    </location>
    <ligand>
        <name>substrate</name>
    </ligand>
</feature>
<dbReference type="CDD" id="cd00375">
    <property type="entry name" value="Urease_alpha"/>
    <property type="match status" value="1"/>
</dbReference>
<dbReference type="GO" id="GO:0016151">
    <property type="term" value="F:nickel cation binding"/>
    <property type="evidence" value="ECO:0007669"/>
    <property type="project" value="UniProtKB-UniRule"/>
</dbReference>
<comment type="PTM">
    <text evidence="5">Carboxylation allows a single lysine to coordinate two nickel ions.</text>
</comment>
<feature type="binding site" description="via carbamate group" evidence="5 8">
    <location>
        <position position="223"/>
    </location>
    <ligand>
        <name>Ni(2+)</name>
        <dbReference type="ChEBI" id="CHEBI:49786"/>
        <label>1</label>
    </ligand>
</feature>
<comment type="catalytic activity">
    <reaction evidence="5 11">
        <text>urea + 2 H2O + H(+) = hydrogencarbonate + 2 NH4(+)</text>
        <dbReference type="Rhea" id="RHEA:20557"/>
        <dbReference type="ChEBI" id="CHEBI:15377"/>
        <dbReference type="ChEBI" id="CHEBI:15378"/>
        <dbReference type="ChEBI" id="CHEBI:16199"/>
        <dbReference type="ChEBI" id="CHEBI:17544"/>
        <dbReference type="ChEBI" id="CHEBI:28938"/>
        <dbReference type="EC" id="3.5.1.5"/>
    </reaction>
</comment>
<dbReference type="NCBIfam" id="NF009686">
    <property type="entry name" value="PRK13207.1"/>
    <property type="match status" value="1"/>
</dbReference>
<dbReference type="InterPro" id="IPR005848">
    <property type="entry name" value="Urease_asu"/>
</dbReference>
<dbReference type="InterPro" id="IPR011059">
    <property type="entry name" value="Metal-dep_hydrolase_composite"/>
</dbReference>
<reference evidence="14" key="1">
    <citation type="submission" date="2024-05" db="EMBL/GenBank/DDBJ databases">
        <title>Planctomycetes of the genus Singulisphaera possess chitinolytic capabilities.</title>
        <authorList>
            <person name="Ivanova A."/>
        </authorList>
    </citation>
    <scope>NUCLEOTIDE SEQUENCE</scope>
    <source>
        <strain evidence="14">Ch08T</strain>
    </source>
</reference>
<feature type="active site" description="Proton donor" evidence="5 9">
    <location>
        <position position="326"/>
    </location>
</feature>
<evidence type="ECO:0000256" key="8">
    <source>
        <dbReference type="PIRSR" id="PIRSR611612-51"/>
    </source>
</evidence>
<gene>
    <name evidence="5 14" type="primary">ureC</name>
    <name evidence="14" type="ORF">V5E97_38905</name>
</gene>
<dbReference type="Gene3D" id="3.20.20.140">
    <property type="entry name" value="Metal-dependent hydrolases"/>
    <property type="match status" value="1"/>
</dbReference>
<dbReference type="NCBIfam" id="TIGR01792">
    <property type="entry name" value="urease_alph"/>
    <property type="match status" value="1"/>
</dbReference>
<dbReference type="InterPro" id="IPR017950">
    <property type="entry name" value="Urease_AS"/>
</dbReference>
<dbReference type="SUPFAM" id="SSF51338">
    <property type="entry name" value="Composite domain of metallo-dependent hydrolases"/>
    <property type="match status" value="1"/>
</dbReference>
<evidence type="ECO:0000256" key="7">
    <source>
        <dbReference type="PIRSR" id="PIRSR611612-50"/>
    </source>
</evidence>
<evidence type="ECO:0000256" key="12">
    <source>
        <dbReference type="RuleBase" id="RU004158"/>
    </source>
</evidence>
<comment type="PTM">
    <text evidence="7">Carbamylation allows a single lysine to coordinate two nickel ions.</text>
</comment>
<keyword evidence="4 5" id="KW-0378">Hydrolase</keyword>
<feature type="binding site" evidence="5 8">
    <location>
        <position position="252"/>
    </location>
    <ligand>
        <name>Ni(2+)</name>
        <dbReference type="ChEBI" id="CHEBI:49786"/>
        <label>2</label>
    </ligand>
</feature>
<dbReference type="PANTHER" id="PTHR43440">
    <property type="entry name" value="UREASE"/>
    <property type="match status" value="1"/>
</dbReference>
<evidence type="ECO:0000256" key="11">
    <source>
        <dbReference type="RuleBase" id="RU000510"/>
    </source>
</evidence>
<dbReference type="PROSITE" id="PS01120">
    <property type="entry name" value="UREASE_1"/>
    <property type="match status" value="1"/>
</dbReference>
<evidence type="ECO:0000313" key="14">
    <source>
        <dbReference type="EMBL" id="XBH04221.1"/>
    </source>
</evidence>
<dbReference type="AlphaFoldDB" id="A0AAU7CG50"/>
<evidence type="ECO:0000259" key="13">
    <source>
        <dbReference type="PROSITE" id="PS51368"/>
    </source>
</evidence>
<evidence type="ECO:0000256" key="10">
    <source>
        <dbReference type="PROSITE-ProRule" id="PRU00700"/>
    </source>
</evidence>
<comment type="cofactor">
    <cofactor evidence="5 8 11">
        <name>Ni cation</name>
        <dbReference type="ChEBI" id="CHEBI:25516"/>
    </cofactor>
    <text evidence="5 8 11">Binds 2 nickel ions per subunit.</text>
</comment>
<feature type="binding site" evidence="5 8">
    <location>
        <position position="140"/>
    </location>
    <ligand>
        <name>Ni(2+)</name>
        <dbReference type="ChEBI" id="CHEBI:49786"/>
        <label>1</label>
    </ligand>
</feature>
<name>A0AAU7CG50_9BACT</name>
<feature type="binding site" evidence="5 8">
    <location>
        <position position="366"/>
    </location>
    <ligand>
        <name>Ni(2+)</name>
        <dbReference type="ChEBI" id="CHEBI:49786"/>
        <label>1</label>
    </ligand>
</feature>
<accession>A0AAU7CG50</accession>
<dbReference type="GO" id="GO:0005737">
    <property type="term" value="C:cytoplasm"/>
    <property type="evidence" value="ECO:0007669"/>
    <property type="project" value="UniProtKB-SubCell"/>
</dbReference>
<feature type="binding site" evidence="5 8">
    <location>
        <position position="278"/>
    </location>
    <ligand>
        <name>Ni(2+)</name>
        <dbReference type="ChEBI" id="CHEBI:49786"/>
        <label>2</label>
    </ligand>
</feature>
<dbReference type="InterPro" id="IPR050112">
    <property type="entry name" value="Urease_alpha_subunit"/>
</dbReference>
<feature type="domain" description="Urease" evidence="13">
    <location>
        <begin position="135"/>
        <end position="573"/>
    </location>
</feature>